<evidence type="ECO:0000256" key="2">
    <source>
        <dbReference type="ARBA" id="ARBA00006178"/>
    </source>
</evidence>
<dbReference type="PANTHER" id="PTHR15138:SF14">
    <property type="entry name" value="TRANSCRIPTION INITIATION FACTOR TFIID SUBUNIT 4"/>
    <property type="match status" value="1"/>
</dbReference>
<dbReference type="GO" id="GO:0016251">
    <property type="term" value="F:RNA polymerase II general transcription initiation factor activity"/>
    <property type="evidence" value="ECO:0007669"/>
    <property type="project" value="TreeGrafter"/>
</dbReference>
<evidence type="ECO:0000256" key="8">
    <source>
        <dbReference type="ARBA" id="ARBA00031747"/>
    </source>
</evidence>
<dbReference type="Pfam" id="PF05236">
    <property type="entry name" value="TAF4"/>
    <property type="match status" value="1"/>
</dbReference>
<evidence type="ECO:0000256" key="9">
    <source>
        <dbReference type="SAM" id="MobiDB-lite"/>
    </source>
</evidence>
<proteinExistence type="inferred from homology"/>
<comment type="function">
    <text evidence="7">Functions as a component of the DNA-binding general transcription factor complex TFIID. Binding of TFIID to a promoter (with or without TATA element) is the initial step in pre-initiation complex (PIC) formation. TFIID plays a key role in the regulation of gene expression by RNA polymerase II through different activities such as transcription activator interaction, core promoter recognition and selectivity, TFIIA and TFIIB interaction, chromatin modification (histone acetylation by TAF1), facilitation of DNA opening and initiation of transcription.</text>
</comment>
<dbReference type="CDD" id="cd08045">
    <property type="entry name" value="HFD_TAF4"/>
    <property type="match status" value="1"/>
</dbReference>
<keyword evidence="12" id="KW-1185">Reference proteome</keyword>
<dbReference type="GO" id="GO:0046982">
    <property type="term" value="F:protein heterodimerization activity"/>
    <property type="evidence" value="ECO:0007669"/>
    <property type="project" value="InterPro"/>
</dbReference>
<evidence type="ECO:0000256" key="7">
    <source>
        <dbReference type="ARBA" id="ARBA00025346"/>
    </source>
</evidence>
<sequence>MNIQGTTTPLNRPDQGTQIPRGQPMGPPPQPPAGYRSAIYGSPVQRMEIPRTNGEFAKGMLTPIKKPFCRRATTPASTMLLSDERTDKTSYENDILVYSGVDLKAEENNIRRENELLTARQSSFSTQYQPDRSRNQNFLNQKTLIAKVQSIALQHKILNVHPEALAYLALATQERIRELVEAMIIAKNHRIHSEHINLPPVSDGKLPMYKEVISLDVKSQLAAIEKVEREQERKRRELLVGPLQDSNLDDEKMEDVREMTETQTTQSRRPKRQKKEKETTSASQINKSTIDSISMSTNQTALVAAGGLTKSWMLPPKDISIPTTMNGGISSSSSNRPSRGRTRSSSNITIKQEEGNAQSTFSFQTPDKTIGLNNEATPTVTVKDALFVLERDRGGGGQAGGSREVLMKGYVKWLR</sequence>
<feature type="compositionally biased region" description="Polar residues" evidence="9">
    <location>
        <begin position="1"/>
        <end position="17"/>
    </location>
</feature>
<dbReference type="EMBL" id="CAJVPK010000067">
    <property type="protein sequence ID" value="CAG8441889.1"/>
    <property type="molecule type" value="Genomic_DNA"/>
</dbReference>
<evidence type="ECO:0000313" key="11">
    <source>
        <dbReference type="EMBL" id="CAG8441889.1"/>
    </source>
</evidence>
<feature type="domain" description="Transcription initiation factor TFIID component TAF4 C-terminal" evidence="10">
    <location>
        <begin position="93"/>
        <end position="396"/>
    </location>
</feature>
<comment type="subcellular location">
    <subcellularLocation>
        <location evidence="1">Nucleus</location>
    </subcellularLocation>
</comment>
<dbReference type="Proteomes" id="UP000789706">
    <property type="component" value="Unassembled WGS sequence"/>
</dbReference>
<dbReference type="OrthoDB" id="21060at2759"/>
<accession>A0A9N8V4I3</accession>
<dbReference type="GO" id="GO:0005669">
    <property type="term" value="C:transcription factor TFIID complex"/>
    <property type="evidence" value="ECO:0007669"/>
    <property type="project" value="InterPro"/>
</dbReference>
<dbReference type="GO" id="GO:0003677">
    <property type="term" value="F:DNA binding"/>
    <property type="evidence" value="ECO:0007669"/>
    <property type="project" value="TreeGrafter"/>
</dbReference>
<feature type="region of interest" description="Disordered" evidence="9">
    <location>
        <begin position="238"/>
        <end position="291"/>
    </location>
</feature>
<evidence type="ECO:0000256" key="4">
    <source>
        <dbReference type="ARBA" id="ARBA00023015"/>
    </source>
</evidence>
<dbReference type="InterPro" id="IPR045144">
    <property type="entry name" value="TAF4"/>
</dbReference>
<feature type="region of interest" description="Disordered" evidence="9">
    <location>
        <begin position="319"/>
        <end position="353"/>
    </location>
</feature>
<keyword evidence="5" id="KW-0804">Transcription</keyword>
<dbReference type="Gene3D" id="1.10.20.10">
    <property type="entry name" value="Histone, subunit A"/>
    <property type="match status" value="1"/>
</dbReference>
<dbReference type="InterPro" id="IPR009072">
    <property type="entry name" value="Histone-fold"/>
</dbReference>
<reference evidence="11" key="1">
    <citation type="submission" date="2021-06" db="EMBL/GenBank/DDBJ databases">
        <authorList>
            <person name="Kallberg Y."/>
            <person name="Tangrot J."/>
            <person name="Rosling A."/>
        </authorList>
    </citation>
    <scope>NUCLEOTIDE SEQUENCE</scope>
    <source>
        <strain evidence="11">AZ414A</strain>
    </source>
</reference>
<evidence type="ECO:0000259" key="10">
    <source>
        <dbReference type="Pfam" id="PF05236"/>
    </source>
</evidence>
<comment type="similarity">
    <text evidence="2">Belongs to the TAF4 family.</text>
</comment>
<keyword evidence="6" id="KW-0539">Nucleus</keyword>
<feature type="region of interest" description="Disordered" evidence="9">
    <location>
        <begin position="1"/>
        <end position="38"/>
    </location>
</feature>
<protein>
    <recommendedName>
        <fullName evidence="3">Transcription initiation factor TFIID subunit 4</fullName>
    </recommendedName>
    <alternativeName>
        <fullName evidence="8">TBP-associated factor 4</fullName>
    </alternativeName>
</protein>
<evidence type="ECO:0000256" key="1">
    <source>
        <dbReference type="ARBA" id="ARBA00004123"/>
    </source>
</evidence>
<organism evidence="11 12">
    <name type="scientific">Diversispora eburnea</name>
    <dbReference type="NCBI Taxonomy" id="1213867"/>
    <lineage>
        <taxon>Eukaryota</taxon>
        <taxon>Fungi</taxon>
        <taxon>Fungi incertae sedis</taxon>
        <taxon>Mucoromycota</taxon>
        <taxon>Glomeromycotina</taxon>
        <taxon>Glomeromycetes</taxon>
        <taxon>Diversisporales</taxon>
        <taxon>Diversisporaceae</taxon>
        <taxon>Diversispora</taxon>
    </lineage>
</organism>
<feature type="compositionally biased region" description="Polar residues" evidence="9">
    <location>
        <begin position="280"/>
        <end position="291"/>
    </location>
</feature>
<evidence type="ECO:0000313" key="12">
    <source>
        <dbReference type="Proteomes" id="UP000789706"/>
    </source>
</evidence>
<dbReference type="GO" id="GO:0006367">
    <property type="term" value="P:transcription initiation at RNA polymerase II promoter"/>
    <property type="evidence" value="ECO:0007669"/>
    <property type="project" value="TreeGrafter"/>
</dbReference>
<name>A0A9N8V4I3_9GLOM</name>
<comment type="caution">
    <text evidence="11">The sequence shown here is derived from an EMBL/GenBank/DDBJ whole genome shotgun (WGS) entry which is preliminary data.</text>
</comment>
<feature type="compositionally biased region" description="Low complexity" evidence="9">
    <location>
        <begin position="326"/>
        <end position="347"/>
    </location>
</feature>
<evidence type="ECO:0000256" key="6">
    <source>
        <dbReference type="ARBA" id="ARBA00023242"/>
    </source>
</evidence>
<evidence type="ECO:0000256" key="5">
    <source>
        <dbReference type="ARBA" id="ARBA00023163"/>
    </source>
</evidence>
<gene>
    <name evidence="11" type="ORF">DEBURN_LOCUS1505</name>
</gene>
<dbReference type="PANTHER" id="PTHR15138">
    <property type="entry name" value="TRANSCRIPTION INITIATION FACTOR TFIID SUBUNIT 4"/>
    <property type="match status" value="1"/>
</dbReference>
<keyword evidence="4" id="KW-0805">Transcription regulation</keyword>
<evidence type="ECO:0000256" key="3">
    <source>
        <dbReference type="ARBA" id="ARBA00017306"/>
    </source>
</evidence>
<dbReference type="InterPro" id="IPR007900">
    <property type="entry name" value="TAF4_C"/>
</dbReference>
<dbReference type="AlphaFoldDB" id="A0A9N8V4I3"/>